<evidence type="ECO:0000313" key="4">
    <source>
        <dbReference type="Proteomes" id="UP000319931"/>
    </source>
</evidence>
<feature type="signal peptide" evidence="1">
    <location>
        <begin position="1"/>
        <end position="33"/>
    </location>
</feature>
<dbReference type="PROSITE" id="PS51318">
    <property type="entry name" value="TAT"/>
    <property type="match status" value="1"/>
</dbReference>
<comment type="caution">
    <text evidence="3">The sequence shown here is derived from an EMBL/GenBank/DDBJ whole genome shotgun (WGS) entry which is preliminary data.</text>
</comment>
<sequence length="171" mass="18825">MAFSGPSKPARRTLLAGAALLGATATIPFGARAARPGTPLDRAAYQRYLALMNAADPRFLDFYADDVRFVMNIRGRDNVAKFYAAQRPYIQETLELLFFCSDASGAAAQVISEVRCIADHDDRVLFGRPLKKGEVQRIRGCLLYVLDDHGRIAEISGPPPEVLEPWHMATS</sequence>
<dbReference type="InterPro" id="IPR037401">
    <property type="entry name" value="SnoaL-like"/>
</dbReference>
<dbReference type="Gene3D" id="3.10.450.50">
    <property type="match status" value="1"/>
</dbReference>
<feature type="domain" description="SnoaL-like" evidence="2">
    <location>
        <begin position="46"/>
        <end position="155"/>
    </location>
</feature>
<reference evidence="3 4" key="1">
    <citation type="journal article" date="2019" name="Environ. Microbiol.">
        <title>Species interactions and distinct microbial communities in high Arctic permafrost affected cryosols are associated with the CH4 and CO2 gas fluxes.</title>
        <authorList>
            <person name="Altshuler I."/>
            <person name="Hamel J."/>
            <person name="Turney S."/>
            <person name="Magnuson E."/>
            <person name="Levesque R."/>
            <person name="Greer C."/>
            <person name="Whyte L.G."/>
        </authorList>
    </citation>
    <scope>NUCLEOTIDE SEQUENCE [LARGE SCALE GENOMIC DNA]</scope>
    <source>
        <strain evidence="3 4">E6.1</strain>
    </source>
</reference>
<keyword evidence="4" id="KW-1185">Reference proteome</keyword>
<name>A0A502FY73_9SPHN</name>
<dbReference type="Proteomes" id="UP000319931">
    <property type="component" value="Unassembled WGS sequence"/>
</dbReference>
<evidence type="ECO:0000259" key="2">
    <source>
        <dbReference type="Pfam" id="PF12680"/>
    </source>
</evidence>
<dbReference type="AlphaFoldDB" id="A0A502FY73"/>
<gene>
    <name evidence="3" type="ORF">EAH76_06305</name>
</gene>
<keyword evidence="1" id="KW-0732">Signal</keyword>
<dbReference type="CDD" id="cd00531">
    <property type="entry name" value="NTF2_like"/>
    <property type="match status" value="1"/>
</dbReference>
<feature type="chain" id="PRO_5021361284" evidence="1">
    <location>
        <begin position="34"/>
        <end position="171"/>
    </location>
</feature>
<dbReference type="SUPFAM" id="SSF54427">
    <property type="entry name" value="NTF2-like"/>
    <property type="match status" value="1"/>
</dbReference>
<accession>A0A502FY73</accession>
<dbReference type="InterPro" id="IPR006311">
    <property type="entry name" value="TAT_signal"/>
</dbReference>
<evidence type="ECO:0000256" key="1">
    <source>
        <dbReference type="SAM" id="SignalP"/>
    </source>
</evidence>
<dbReference type="Pfam" id="PF12680">
    <property type="entry name" value="SnoaL_2"/>
    <property type="match status" value="1"/>
</dbReference>
<proteinExistence type="predicted"/>
<dbReference type="InterPro" id="IPR032710">
    <property type="entry name" value="NTF2-like_dom_sf"/>
</dbReference>
<organism evidence="3 4">
    <name type="scientific">Sphingomonas glacialis</name>
    <dbReference type="NCBI Taxonomy" id="658225"/>
    <lineage>
        <taxon>Bacteria</taxon>
        <taxon>Pseudomonadati</taxon>
        <taxon>Pseudomonadota</taxon>
        <taxon>Alphaproteobacteria</taxon>
        <taxon>Sphingomonadales</taxon>
        <taxon>Sphingomonadaceae</taxon>
        <taxon>Sphingomonas</taxon>
    </lineage>
</organism>
<dbReference type="EMBL" id="RCZC01000002">
    <property type="protein sequence ID" value="TPG54290.1"/>
    <property type="molecule type" value="Genomic_DNA"/>
</dbReference>
<protein>
    <submittedName>
        <fullName evidence="3">Nuclear transport factor 2 family protein</fullName>
    </submittedName>
</protein>
<dbReference type="RefSeq" id="WP_140850390.1">
    <property type="nucleotide sequence ID" value="NZ_RCZC01000002.1"/>
</dbReference>
<evidence type="ECO:0000313" key="3">
    <source>
        <dbReference type="EMBL" id="TPG54290.1"/>
    </source>
</evidence>